<evidence type="ECO:0000313" key="2">
    <source>
        <dbReference type="Proteomes" id="UP000436088"/>
    </source>
</evidence>
<name>A0A6A3AS26_HIBSY</name>
<dbReference type="InterPro" id="IPR011990">
    <property type="entry name" value="TPR-like_helical_dom_sf"/>
</dbReference>
<evidence type="ECO:0000313" key="1">
    <source>
        <dbReference type="EMBL" id="KAE8705682.1"/>
    </source>
</evidence>
<dbReference type="PANTHER" id="PTHR47493:SF1">
    <property type="entry name" value="OS08G0520200 PROTEIN"/>
    <property type="match status" value="1"/>
</dbReference>
<gene>
    <name evidence="1" type="ORF">F3Y22_tig00110418pilonHSYRG00024</name>
</gene>
<dbReference type="EMBL" id="VEPZ02000979">
    <property type="protein sequence ID" value="KAE8705682.1"/>
    <property type="molecule type" value="Genomic_DNA"/>
</dbReference>
<protein>
    <recommendedName>
        <fullName evidence="3">Pentatricopeptide repeat-containing protein</fullName>
    </recommendedName>
</protein>
<dbReference type="Proteomes" id="UP000436088">
    <property type="component" value="Unassembled WGS sequence"/>
</dbReference>
<evidence type="ECO:0008006" key="3">
    <source>
        <dbReference type="Google" id="ProtNLM"/>
    </source>
</evidence>
<sequence>MSCVNNSDILRSARNVLNQYQRFSLDGKDSMYRLSFRNLEFIHGRSSVCCDYGLSERYYKASWHLRLPAANHGRRKYPKARGYAVEDIGEKKSRNASLDNGLFPQAQAIWEETLNTSSFMPAIPLVSKFMDASGKMGNFHQVQKILDQIILHRFNLLPQVYPVSISCFGKHGQLDLMENTLKEMVLKGLPIDSVTGNGLIGS</sequence>
<reference evidence="1" key="1">
    <citation type="submission" date="2019-09" db="EMBL/GenBank/DDBJ databases">
        <title>Draft genome information of white flower Hibiscus syriacus.</title>
        <authorList>
            <person name="Kim Y.-M."/>
        </authorList>
    </citation>
    <scope>NUCLEOTIDE SEQUENCE [LARGE SCALE GENOMIC DNA]</scope>
    <source>
        <strain evidence="1">YM2019G1</strain>
    </source>
</reference>
<organism evidence="1 2">
    <name type="scientific">Hibiscus syriacus</name>
    <name type="common">Rose of Sharon</name>
    <dbReference type="NCBI Taxonomy" id="106335"/>
    <lineage>
        <taxon>Eukaryota</taxon>
        <taxon>Viridiplantae</taxon>
        <taxon>Streptophyta</taxon>
        <taxon>Embryophyta</taxon>
        <taxon>Tracheophyta</taxon>
        <taxon>Spermatophyta</taxon>
        <taxon>Magnoliopsida</taxon>
        <taxon>eudicotyledons</taxon>
        <taxon>Gunneridae</taxon>
        <taxon>Pentapetalae</taxon>
        <taxon>rosids</taxon>
        <taxon>malvids</taxon>
        <taxon>Malvales</taxon>
        <taxon>Malvaceae</taxon>
        <taxon>Malvoideae</taxon>
        <taxon>Hibiscus</taxon>
    </lineage>
</organism>
<dbReference type="Gene3D" id="1.25.40.10">
    <property type="entry name" value="Tetratricopeptide repeat domain"/>
    <property type="match status" value="1"/>
</dbReference>
<accession>A0A6A3AS26</accession>
<dbReference type="AlphaFoldDB" id="A0A6A3AS26"/>
<comment type="caution">
    <text evidence="1">The sequence shown here is derived from an EMBL/GenBank/DDBJ whole genome shotgun (WGS) entry which is preliminary data.</text>
</comment>
<dbReference type="PANTHER" id="PTHR47493">
    <property type="entry name" value="OS08G0520200 PROTEIN"/>
    <property type="match status" value="1"/>
</dbReference>
<keyword evidence="2" id="KW-1185">Reference proteome</keyword>
<proteinExistence type="predicted"/>